<dbReference type="Gene3D" id="2.130.10.30">
    <property type="entry name" value="Regulator of chromosome condensation 1/beta-lactamase-inhibitor protein II"/>
    <property type="match status" value="5"/>
</dbReference>
<dbReference type="SUPFAM" id="SSF50985">
    <property type="entry name" value="RCC1/BLIP-II"/>
    <property type="match status" value="5"/>
</dbReference>
<gene>
    <name evidence="3" type="ORF">UFOVP29_201</name>
</gene>
<sequence length="1077" mass="108845">MLATGRLLKNSGVLGNRRLYAWGSNTQAGLGAGYLGLGTTSISVSVPTQVNYMSWATVSAGYNHTLAITTTGALYAWGSNYYGAIGNSVNAGDQSSPVIISGISWKQIVSSYTNSVLGIKSDNTLWGWGLNANGELGLNNTLYQPSPVQVGTSSWSAVSLGMSHSMGILATTGALYTWGGNSYGQLGDNTVVAKSSPIQVGVLSYSAISAGGNHSMAIQATTGTLYTWGYNTDGELGNSDAAFLNQSSPVQIGLLSYSAISAGVDHSMAILADGTGSLYTWGYNGYGQLGTGLTRIVSSPVSISSTLSWSRISMGSSHVLAIKSDGSLWTWGSNDYGQLGNNQTGSYPNIPTQIGSSSWSAVSAGSLYSMALLATTGALYTWGLNGSGQLGDGTTVSKSSPVHIGVLSYSAISAGAVHSMALQATTGALYAWGNNSAGQLGNLSTVATSSPVHVGVLSYSAISAGGYHSMAILAGGTGALYAWGNNSLGQLGDLTSVSKSSPIHVGVLSYSAISAGSYHSMAILAGGTGALYTWGDNTYGEMGDGTTVAKLSPVHIGVLSYSAISAGQSYSMGKISTGLIYAWGYNTNGQLGLGTTTTMSVPTVVGTSSWSFIASGSSSNSSAGIVNNTLYAWGDNTYSEVSPHGQSSPVHIGLLSYSAISAGGDFSIALQATTGALYTWGYNTNGQLGDLTTVSKSSPIHVGVLSYSAISAGNNQSMAILAGGTGALYTWGGNSNGQLGDGTVVAKSSPIHIGTSSYTIIGAGAYSRVSYFSDINGNQFGAGINNYSQIVQNSYLSPIQIGSSSWSAVSAGTSHSVGLLATTGALYTWGGNSNGQLGDGTVVAKSSPVHIGLLSYSAISAGSYHSMAILAGGTGALYAWGDNSQGEIGNLSATSVSSPVHVGILSYSAISAGGLHSMAILAGGTGALYAWGLNNFGQLGDLTSVNKSSPVHIGLLSYSAISAGGGFSIALQATTGALYTWGYNAEGEMGDGTNVSKSSPVHIGLLSYSAISAGGSHAMALRTTTGALYTWGYNANGQLGNGDAALLNQSSPVQIGTSSWTVIGTGSSAYGSFAITT</sequence>
<dbReference type="PANTHER" id="PTHR22870:SF466">
    <property type="entry name" value="ANKYRIN REPEAT-CONTAINING PROTEIN"/>
    <property type="match status" value="1"/>
</dbReference>
<dbReference type="InterPro" id="IPR058923">
    <property type="entry name" value="RCC1-like_dom"/>
</dbReference>
<dbReference type="InterPro" id="IPR009091">
    <property type="entry name" value="RCC1/BLIP-II"/>
</dbReference>
<evidence type="ECO:0000259" key="2">
    <source>
        <dbReference type="Pfam" id="PF25390"/>
    </source>
</evidence>
<evidence type="ECO:0000256" key="1">
    <source>
        <dbReference type="ARBA" id="ARBA00022737"/>
    </source>
</evidence>
<dbReference type="PROSITE" id="PS50012">
    <property type="entry name" value="RCC1_3"/>
    <property type="match status" value="19"/>
</dbReference>
<dbReference type="Pfam" id="PF00415">
    <property type="entry name" value="RCC1"/>
    <property type="match status" value="11"/>
</dbReference>
<dbReference type="InterPro" id="IPR000408">
    <property type="entry name" value="Reg_chr_condens"/>
</dbReference>
<dbReference type="PANTHER" id="PTHR22870">
    <property type="entry name" value="REGULATOR OF CHROMOSOME CONDENSATION"/>
    <property type="match status" value="1"/>
</dbReference>
<feature type="domain" description="RCC1-like" evidence="2">
    <location>
        <begin position="156"/>
        <end position="405"/>
    </location>
</feature>
<reference evidence="3" key="1">
    <citation type="submission" date="2020-04" db="EMBL/GenBank/DDBJ databases">
        <authorList>
            <person name="Chiriac C."/>
            <person name="Salcher M."/>
            <person name="Ghai R."/>
            <person name="Kavagutti S V."/>
        </authorList>
    </citation>
    <scope>NUCLEOTIDE SEQUENCE</scope>
</reference>
<dbReference type="Pfam" id="PF25390">
    <property type="entry name" value="WD40_RLD"/>
    <property type="match status" value="1"/>
</dbReference>
<keyword evidence="1" id="KW-0677">Repeat</keyword>
<name>A0A6J5KPF3_9CAUD</name>
<proteinExistence type="predicted"/>
<protein>
    <submittedName>
        <fullName evidence="3">Regulator of chromosome condensation, RCC1</fullName>
    </submittedName>
</protein>
<evidence type="ECO:0000313" key="3">
    <source>
        <dbReference type="EMBL" id="CAB4123042.1"/>
    </source>
</evidence>
<organism evidence="3">
    <name type="scientific">uncultured Caudovirales phage</name>
    <dbReference type="NCBI Taxonomy" id="2100421"/>
    <lineage>
        <taxon>Viruses</taxon>
        <taxon>Duplodnaviria</taxon>
        <taxon>Heunggongvirae</taxon>
        <taxon>Uroviricota</taxon>
        <taxon>Caudoviricetes</taxon>
        <taxon>Peduoviridae</taxon>
        <taxon>Maltschvirus</taxon>
        <taxon>Maltschvirus maltsch</taxon>
    </lineage>
</organism>
<dbReference type="PROSITE" id="PS00626">
    <property type="entry name" value="RCC1_2"/>
    <property type="match status" value="1"/>
</dbReference>
<accession>A0A6J5KPF3</accession>
<dbReference type="InterPro" id="IPR051210">
    <property type="entry name" value="Ub_ligase/GEF_domain"/>
</dbReference>
<dbReference type="PRINTS" id="PR00633">
    <property type="entry name" value="RCCNDNSATION"/>
</dbReference>
<dbReference type="Pfam" id="PF13540">
    <property type="entry name" value="RCC1_2"/>
    <property type="match status" value="1"/>
</dbReference>
<dbReference type="EMBL" id="LR796167">
    <property type="protein sequence ID" value="CAB4123042.1"/>
    <property type="molecule type" value="Genomic_DNA"/>
</dbReference>